<sequence length="164" mass="18489">MENTKLTYNIASSSLKDCVESTIFTDDAIDESNPAALKSDTLDFQYGLAVRSVQITNSGIPLILTRVDTDNKISELLGFSPLIVNTIGHTYYADPSDFDSYNTSSLGVVSFFCKPDGTTNILLKSRQTINTKELWTYYTDLNTDKETDYTYSLKNKAWEYQRLN</sequence>
<dbReference type="RefSeq" id="WP_054655598.1">
    <property type="nucleotide sequence ID" value="NZ_AZEB01000018.1"/>
</dbReference>
<name>A0A0R1NX31_9LACO</name>
<reference evidence="1 2" key="1">
    <citation type="journal article" date="2015" name="Genome Announc.">
        <title>Expanding the biotechnology potential of lactobacilli through comparative genomics of 213 strains and associated genera.</title>
        <authorList>
            <person name="Sun Z."/>
            <person name="Harris H.M."/>
            <person name="McCann A."/>
            <person name="Guo C."/>
            <person name="Argimon S."/>
            <person name="Zhang W."/>
            <person name="Yang X."/>
            <person name="Jeffery I.B."/>
            <person name="Cooney J.C."/>
            <person name="Kagawa T.F."/>
            <person name="Liu W."/>
            <person name="Song Y."/>
            <person name="Salvetti E."/>
            <person name="Wrobel A."/>
            <person name="Rasinkangas P."/>
            <person name="Parkhill J."/>
            <person name="Rea M.C."/>
            <person name="O'Sullivan O."/>
            <person name="Ritari J."/>
            <person name="Douillard F.P."/>
            <person name="Paul Ross R."/>
            <person name="Yang R."/>
            <person name="Briner A.E."/>
            <person name="Felis G.E."/>
            <person name="de Vos W.M."/>
            <person name="Barrangou R."/>
            <person name="Klaenhammer T.R."/>
            <person name="Caufield P.W."/>
            <person name="Cui Y."/>
            <person name="Zhang H."/>
            <person name="O'Toole P.W."/>
        </authorList>
    </citation>
    <scope>NUCLEOTIDE SEQUENCE [LARGE SCALE GENOMIC DNA]</scope>
    <source>
        <strain evidence="1 2">DSM 19906</strain>
    </source>
</reference>
<gene>
    <name evidence="1" type="ORF">FC98_GL000957</name>
</gene>
<dbReference type="AlphaFoldDB" id="A0A0R1NX31"/>
<organism evidence="1 2">
    <name type="scientific">Lentilactobacillus kisonensis DSM 19906 = JCM 15041</name>
    <dbReference type="NCBI Taxonomy" id="1423766"/>
    <lineage>
        <taxon>Bacteria</taxon>
        <taxon>Bacillati</taxon>
        <taxon>Bacillota</taxon>
        <taxon>Bacilli</taxon>
        <taxon>Lactobacillales</taxon>
        <taxon>Lactobacillaceae</taxon>
        <taxon>Lentilactobacillus</taxon>
    </lineage>
</organism>
<comment type="caution">
    <text evidence="1">The sequence shown here is derived from an EMBL/GenBank/DDBJ whole genome shotgun (WGS) entry which is preliminary data.</text>
</comment>
<keyword evidence="2" id="KW-1185">Reference proteome</keyword>
<protein>
    <submittedName>
        <fullName evidence="1">Uncharacterized protein</fullName>
    </submittedName>
</protein>
<dbReference type="Proteomes" id="UP000051439">
    <property type="component" value="Unassembled WGS sequence"/>
</dbReference>
<evidence type="ECO:0000313" key="1">
    <source>
        <dbReference type="EMBL" id="KRL21016.1"/>
    </source>
</evidence>
<accession>A0A0R1NX31</accession>
<proteinExistence type="predicted"/>
<dbReference type="PATRIC" id="fig|1423766.4.peg.977"/>
<evidence type="ECO:0000313" key="2">
    <source>
        <dbReference type="Proteomes" id="UP000051439"/>
    </source>
</evidence>
<dbReference type="EMBL" id="AZEB01000018">
    <property type="protein sequence ID" value="KRL21016.1"/>
    <property type="molecule type" value="Genomic_DNA"/>
</dbReference>